<feature type="non-terminal residue" evidence="2">
    <location>
        <position position="1"/>
    </location>
</feature>
<feature type="compositionally biased region" description="Basic residues" evidence="1">
    <location>
        <begin position="22"/>
        <end position="43"/>
    </location>
</feature>
<evidence type="ECO:0000256" key="1">
    <source>
        <dbReference type="SAM" id="MobiDB-lite"/>
    </source>
</evidence>
<feature type="region of interest" description="Disordered" evidence="1">
    <location>
        <begin position="345"/>
        <end position="543"/>
    </location>
</feature>
<feature type="compositionally biased region" description="Gly residues" evidence="1">
    <location>
        <begin position="257"/>
        <end position="275"/>
    </location>
</feature>
<keyword evidence="2" id="KW-0808">Transferase</keyword>
<feature type="compositionally biased region" description="Low complexity" evidence="1">
    <location>
        <begin position="147"/>
        <end position="161"/>
    </location>
</feature>
<feature type="compositionally biased region" description="Low complexity" evidence="1">
    <location>
        <begin position="247"/>
        <end position="256"/>
    </location>
</feature>
<evidence type="ECO:0000313" key="2">
    <source>
        <dbReference type="EMBL" id="CAA9487959.1"/>
    </source>
</evidence>
<feature type="compositionally biased region" description="Basic residues" evidence="1">
    <location>
        <begin position="76"/>
        <end position="90"/>
    </location>
</feature>
<name>A0A6J4SB49_9ACTN</name>
<feature type="compositionally biased region" description="Basic residues" evidence="1">
    <location>
        <begin position="187"/>
        <end position="199"/>
    </location>
</feature>
<feature type="non-terminal residue" evidence="2">
    <location>
        <position position="596"/>
    </location>
</feature>
<feature type="compositionally biased region" description="Basic and acidic residues" evidence="1">
    <location>
        <begin position="1"/>
        <end position="13"/>
    </location>
</feature>
<feature type="compositionally biased region" description="Basic residues" evidence="1">
    <location>
        <begin position="131"/>
        <end position="146"/>
    </location>
</feature>
<organism evidence="2">
    <name type="scientific">uncultured Solirubrobacteraceae bacterium</name>
    <dbReference type="NCBI Taxonomy" id="1162706"/>
    <lineage>
        <taxon>Bacteria</taxon>
        <taxon>Bacillati</taxon>
        <taxon>Actinomycetota</taxon>
        <taxon>Thermoleophilia</taxon>
        <taxon>Solirubrobacterales</taxon>
        <taxon>Solirubrobacteraceae</taxon>
        <taxon>environmental samples</taxon>
    </lineage>
</organism>
<feature type="compositionally biased region" description="Basic residues" evidence="1">
    <location>
        <begin position="355"/>
        <end position="369"/>
    </location>
</feature>
<sequence length="596" mass="62176">ADPGRRRGDRPEARAPAPRLGPGRRRTPARRPRPAAVGHRPRAAVRLQHGRERALRPAGHRAVRPRPEPALLRQPARLHLRPARRLRGVVRRPGGGGGGLRDGSHAGVRPGPPRVRPARDARGRPALPRRNAARRPPRRLPGRRAARGGVPAGLLLAPGAQRRADARPGLPLPVGRRGRPAHGAGARLRRRGPRGRARRGHEVHGRDRAGAAARGRGDPPRGPADPRGGGARPGPGGRRGPPRLRRGQPVGRPGLRGVPGGPGLPVLAGGGGGGQARRHPGQRPGLLRLDPDLGAGLGAGARRGRRRAAPVAARPPGARRAPARGGALRPLHGPADAVLRALAAARLPAPVPPGRRGRRAPQRAARRRAPAPAVPAARGGGRRPGRPGAAGLDPRRAGPLPPGHPGHHAGVPRAGGPRHDRAGGRGRPGGAAGDPRRGGARGPQRLVARRRPPVAARPDGQPLGEVPDRPRRGGPARGDRGLRAHAPSRPARPLRGGGLLLGRDGLHAARAGGGRAPGGPARRGLLPRARPPREGGPRLLAVPEGRGTRGVQLRLVLRLLPARLRPAGTRDDGPPARWRPVRRGPARRRDARSGRV</sequence>
<proteinExistence type="predicted"/>
<feature type="region of interest" description="Disordered" evidence="1">
    <location>
        <begin position="1"/>
        <end position="331"/>
    </location>
</feature>
<reference evidence="2" key="1">
    <citation type="submission" date="2020-02" db="EMBL/GenBank/DDBJ databases">
        <authorList>
            <person name="Meier V. D."/>
        </authorList>
    </citation>
    <scope>NUCLEOTIDE SEQUENCE</scope>
    <source>
        <strain evidence="2">AVDCRST_MAG13</strain>
    </source>
</reference>
<feature type="compositionally biased region" description="Low complexity" evidence="1">
    <location>
        <begin position="518"/>
        <end position="528"/>
    </location>
</feature>
<dbReference type="GO" id="GO:0016740">
    <property type="term" value="F:transferase activity"/>
    <property type="evidence" value="ECO:0007669"/>
    <property type="project" value="UniProtKB-KW"/>
</dbReference>
<protein>
    <submittedName>
        <fullName evidence="2">4-amino-4-deoxy-L-arabinose transferase and related glycosyltransferases of PMT family</fullName>
    </submittedName>
</protein>
<gene>
    <name evidence="2" type="ORF">AVDCRST_MAG13-1572</name>
</gene>
<feature type="compositionally biased region" description="Basic and acidic residues" evidence="1">
    <location>
        <begin position="200"/>
        <end position="219"/>
    </location>
</feature>
<feature type="region of interest" description="Disordered" evidence="1">
    <location>
        <begin position="565"/>
        <end position="596"/>
    </location>
</feature>
<feature type="compositionally biased region" description="Low complexity" evidence="1">
    <location>
        <begin position="282"/>
        <end position="294"/>
    </location>
</feature>
<accession>A0A6J4SB49</accession>
<dbReference type="EMBL" id="CADCVO010000247">
    <property type="protein sequence ID" value="CAA9487959.1"/>
    <property type="molecule type" value="Genomic_DNA"/>
</dbReference>
<feature type="compositionally biased region" description="Basic and acidic residues" evidence="1">
    <location>
        <begin position="587"/>
        <end position="596"/>
    </location>
</feature>
<feature type="compositionally biased region" description="Low complexity" evidence="1">
    <location>
        <begin position="309"/>
        <end position="331"/>
    </location>
</feature>
<feature type="compositionally biased region" description="Basic and acidic residues" evidence="1">
    <location>
        <begin position="466"/>
        <end position="482"/>
    </location>
</feature>
<dbReference type="AlphaFoldDB" id="A0A6J4SB49"/>
<feature type="compositionally biased region" description="Gly residues" evidence="1">
    <location>
        <begin position="227"/>
        <end position="239"/>
    </location>
</feature>